<keyword evidence="3" id="KW-1185">Reference proteome</keyword>
<keyword evidence="1" id="KW-0472">Membrane</keyword>
<feature type="transmembrane region" description="Helical" evidence="1">
    <location>
        <begin position="51"/>
        <end position="74"/>
    </location>
</feature>
<evidence type="ECO:0000256" key="1">
    <source>
        <dbReference type="SAM" id="Phobius"/>
    </source>
</evidence>
<organism evidence="2 3">
    <name type="scientific">Colletotrichum gloeosporioides</name>
    <name type="common">Anthracnose fungus</name>
    <name type="synonym">Glomerella cingulata</name>
    <dbReference type="NCBI Taxonomy" id="474922"/>
    <lineage>
        <taxon>Eukaryota</taxon>
        <taxon>Fungi</taxon>
        <taxon>Dikarya</taxon>
        <taxon>Ascomycota</taxon>
        <taxon>Pezizomycotina</taxon>
        <taxon>Sordariomycetes</taxon>
        <taxon>Hypocreomycetidae</taxon>
        <taxon>Glomerellales</taxon>
        <taxon>Glomerellaceae</taxon>
        <taxon>Colletotrichum</taxon>
        <taxon>Colletotrichum gloeosporioides species complex</taxon>
    </lineage>
</organism>
<proteinExistence type="predicted"/>
<reference evidence="2" key="1">
    <citation type="journal article" date="2020" name="Phytopathology">
        <title>Genome sequence and comparative analysis of Colletotrichum gloeosporioides isolated from Liriodendron leaves.</title>
        <authorList>
            <person name="Fu F.F."/>
            <person name="Hao Z."/>
            <person name="Wang P."/>
            <person name="Lu Y."/>
            <person name="Xue L.J."/>
            <person name="Wei G."/>
            <person name="Tian Y."/>
            <person name="Baishi H."/>
            <person name="Xu H."/>
            <person name="Shi J."/>
            <person name="Cheng T."/>
            <person name="Wang G."/>
            <person name="Yi Y."/>
            <person name="Chen J."/>
        </authorList>
    </citation>
    <scope>NUCLEOTIDE SEQUENCE</scope>
    <source>
        <strain evidence="2">Lc1</strain>
    </source>
</reference>
<evidence type="ECO:0000313" key="3">
    <source>
        <dbReference type="Proteomes" id="UP000613401"/>
    </source>
</evidence>
<dbReference type="EMBL" id="WVTB01000065">
    <property type="protein sequence ID" value="KAF3802148.1"/>
    <property type="molecule type" value="Genomic_DNA"/>
</dbReference>
<name>A0A8H4CE57_COLGL</name>
<sequence length="112" mass="12958">MSIAKEGTYVEHDDHPTVVKRKKYEAEAESLQDSNRFRTSKSLVRKLDVTLVPIIWVMYLFSYLNHTAIAYMIMQISSNRLLTSAHPSLYLPFWGLLFLHAFTNPYLCDAST</sequence>
<evidence type="ECO:0000313" key="2">
    <source>
        <dbReference type="EMBL" id="KAF3802148.1"/>
    </source>
</evidence>
<dbReference type="GeneID" id="69019514"/>
<reference evidence="2" key="2">
    <citation type="submission" date="2020-03" db="EMBL/GenBank/DDBJ databases">
        <authorList>
            <person name="Fu F.-F."/>
            <person name="Chen J."/>
        </authorList>
    </citation>
    <scope>NUCLEOTIDE SEQUENCE</scope>
    <source>
        <strain evidence="2">Lc1</strain>
    </source>
</reference>
<feature type="transmembrane region" description="Helical" evidence="1">
    <location>
        <begin position="89"/>
        <end position="107"/>
    </location>
</feature>
<keyword evidence="1" id="KW-1133">Transmembrane helix</keyword>
<evidence type="ECO:0008006" key="4">
    <source>
        <dbReference type="Google" id="ProtNLM"/>
    </source>
</evidence>
<comment type="caution">
    <text evidence="2">The sequence shown here is derived from an EMBL/GenBank/DDBJ whole genome shotgun (WGS) entry which is preliminary data.</text>
</comment>
<keyword evidence="1" id="KW-0812">Transmembrane</keyword>
<dbReference type="AlphaFoldDB" id="A0A8H4CE57"/>
<dbReference type="RefSeq" id="XP_045261307.1">
    <property type="nucleotide sequence ID" value="XM_045412272.1"/>
</dbReference>
<dbReference type="Proteomes" id="UP000613401">
    <property type="component" value="Unassembled WGS sequence"/>
</dbReference>
<accession>A0A8H4CE57</accession>
<gene>
    <name evidence="2" type="ORF">GCG54_00012394</name>
</gene>
<protein>
    <recommendedName>
        <fullName evidence="4">Major facilitator superfamily transporter</fullName>
    </recommendedName>
</protein>